<feature type="transmembrane region" description="Helical" evidence="7">
    <location>
        <begin position="38"/>
        <end position="61"/>
    </location>
</feature>
<evidence type="ECO:0000256" key="2">
    <source>
        <dbReference type="ARBA" id="ARBA00022475"/>
    </source>
</evidence>
<evidence type="ECO:0000256" key="3">
    <source>
        <dbReference type="ARBA" id="ARBA00022692"/>
    </source>
</evidence>
<keyword evidence="4 7" id="KW-1133">Transmembrane helix</keyword>
<evidence type="ECO:0000313" key="10">
    <source>
        <dbReference type="Proteomes" id="UP001139493"/>
    </source>
</evidence>
<feature type="transmembrane region" description="Helical" evidence="7">
    <location>
        <begin position="177"/>
        <end position="196"/>
    </location>
</feature>
<keyword evidence="3 7" id="KW-0812">Transmembrane</keyword>
<dbReference type="PANTHER" id="PTHR36115">
    <property type="entry name" value="PROLINE-RICH ANTIGEN HOMOLOG-RELATED"/>
    <property type="match status" value="1"/>
</dbReference>
<evidence type="ECO:0000313" key="9">
    <source>
        <dbReference type="EMBL" id="MCP2267390.1"/>
    </source>
</evidence>
<dbReference type="RefSeq" id="WP_253839841.1">
    <property type="nucleotide sequence ID" value="NZ_JAMTCS010000018.1"/>
</dbReference>
<dbReference type="InterPro" id="IPR051791">
    <property type="entry name" value="Pra-immunoreactive"/>
</dbReference>
<feature type="region of interest" description="Disordered" evidence="6">
    <location>
        <begin position="273"/>
        <end position="319"/>
    </location>
</feature>
<protein>
    <submittedName>
        <fullName evidence="9">Mce-associated membrane protein</fullName>
    </submittedName>
</protein>
<keyword evidence="5 7" id="KW-0472">Membrane</keyword>
<keyword evidence="2" id="KW-1003">Cell membrane</keyword>
<comment type="subcellular location">
    <subcellularLocation>
        <location evidence="1">Cell membrane</location>
        <topology evidence="1">Multi-pass membrane protein</topology>
    </subcellularLocation>
</comment>
<feature type="domain" description="RDD" evidence="8">
    <location>
        <begin position="31"/>
        <end position="160"/>
    </location>
</feature>
<evidence type="ECO:0000256" key="6">
    <source>
        <dbReference type="SAM" id="MobiDB-lite"/>
    </source>
</evidence>
<evidence type="ECO:0000256" key="5">
    <source>
        <dbReference type="ARBA" id="ARBA00023136"/>
    </source>
</evidence>
<dbReference type="Pfam" id="PF06271">
    <property type="entry name" value="RDD"/>
    <property type="match status" value="1"/>
</dbReference>
<keyword evidence="10" id="KW-1185">Reference proteome</keyword>
<feature type="transmembrane region" description="Helical" evidence="7">
    <location>
        <begin position="81"/>
        <end position="101"/>
    </location>
</feature>
<proteinExistence type="predicted"/>
<evidence type="ECO:0000256" key="4">
    <source>
        <dbReference type="ARBA" id="ARBA00022989"/>
    </source>
</evidence>
<sequence length="360" mass="37699">MSTSEGTRPADAPPAGEVTADDAVGGVEPGYASWLHRVVAAVLDDAILAGVVWLVLGTGFVQPTLTPVLGADGASWPSDPLVLVPVGVALVLLVLQGTTGWTPGKLVAGIRVVDAATREPIGVGRTIGRWLLHLLDAMLFIGYLRPLWHRRRQTFADSITGTVVVPAVPDLPRRPRIVLYSAALVVCVLGLGYGCVPLGSEGTSSLEIGATCEIDGTGPALTTGTITLSGSVWTSGERRLWTVRETRTVQPVARLTWTSAASARDVGYRVELDARPPEGGPSRGFTESWDIGTGSTDGTVEGEDTLHTRSLGPDGDRHDVEVQASQDDALGDLRGVRLTARLLADGEPVAVCETVTDHGA</sequence>
<evidence type="ECO:0000256" key="1">
    <source>
        <dbReference type="ARBA" id="ARBA00004651"/>
    </source>
</evidence>
<dbReference type="GO" id="GO:0005886">
    <property type="term" value="C:plasma membrane"/>
    <property type="evidence" value="ECO:0007669"/>
    <property type="project" value="UniProtKB-SubCell"/>
</dbReference>
<name>A0A9X2JX79_9MICO</name>
<comment type="caution">
    <text evidence="9">The sequence shown here is derived from an EMBL/GenBank/DDBJ whole genome shotgun (WGS) entry which is preliminary data.</text>
</comment>
<feature type="region of interest" description="Disordered" evidence="6">
    <location>
        <begin position="1"/>
        <end position="22"/>
    </location>
</feature>
<evidence type="ECO:0000256" key="7">
    <source>
        <dbReference type="SAM" id="Phobius"/>
    </source>
</evidence>
<evidence type="ECO:0000259" key="8">
    <source>
        <dbReference type="Pfam" id="PF06271"/>
    </source>
</evidence>
<accession>A0A9X2JX79</accession>
<dbReference type="InterPro" id="IPR010432">
    <property type="entry name" value="RDD"/>
</dbReference>
<dbReference type="Proteomes" id="UP001139493">
    <property type="component" value="Unassembled WGS sequence"/>
</dbReference>
<gene>
    <name evidence="9" type="ORF">APR03_004767</name>
</gene>
<dbReference type="EMBL" id="JAMTCS010000018">
    <property type="protein sequence ID" value="MCP2267390.1"/>
    <property type="molecule type" value="Genomic_DNA"/>
</dbReference>
<dbReference type="PANTHER" id="PTHR36115:SF6">
    <property type="entry name" value="PROLINE-RICH ANTIGEN HOMOLOG"/>
    <property type="match status" value="1"/>
</dbReference>
<dbReference type="AlphaFoldDB" id="A0A9X2JX79"/>
<reference evidence="9" key="1">
    <citation type="submission" date="2022-06" db="EMBL/GenBank/DDBJ databases">
        <title>Genomic Encyclopedia of Archaeal and Bacterial Type Strains, Phase II (KMG-II): from individual species to whole genera.</title>
        <authorList>
            <person name="Goeker M."/>
        </authorList>
    </citation>
    <scope>NUCLEOTIDE SEQUENCE</scope>
    <source>
        <strain evidence="9">DSM 26652</strain>
    </source>
</reference>
<organism evidence="9 10">
    <name type="scientific">Promicromonospora thailandica</name>
    <dbReference type="NCBI Taxonomy" id="765201"/>
    <lineage>
        <taxon>Bacteria</taxon>
        <taxon>Bacillati</taxon>
        <taxon>Actinomycetota</taxon>
        <taxon>Actinomycetes</taxon>
        <taxon>Micrococcales</taxon>
        <taxon>Promicromonosporaceae</taxon>
        <taxon>Promicromonospora</taxon>
    </lineage>
</organism>